<organism evidence="1 2">
    <name type="scientific">Bacteroides ovatus (strain ATCC 8483 / DSM 1896 / JCM 5824 / BCRC 10623 / CCUG 4943 / NCTC 11153)</name>
    <dbReference type="NCBI Taxonomy" id="411476"/>
    <lineage>
        <taxon>Bacteria</taxon>
        <taxon>Pseudomonadati</taxon>
        <taxon>Bacteroidota</taxon>
        <taxon>Bacteroidia</taxon>
        <taxon>Bacteroidales</taxon>
        <taxon>Bacteroidaceae</taxon>
        <taxon>Bacteroides</taxon>
    </lineage>
</organism>
<dbReference type="AlphaFoldDB" id="A0AAN3A2V6"/>
<reference evidence="1 2" key="1">
    <citation type="submission" date="2007-03" db="EMBL/GenBank/DDBJ databases">
        <authorList>
            <person name="Fulton L."/>
            <person name="Clifton S."/>
            <person name="Fulton B."/>
            <person name="Xu J."/>
            <person name="Minx P."/>
            <person name="Pepin K.H."/>
            <person name="Johnson M."/>
            <person name="Thiruvilangam P."/>
            <person name="Bhonagiri V."/>
            <person name="Nash W.E."/>
            <person name="Mardis E.R."/>
            <person name="Wilson R.K."/>
        </authorList>
    </citation>
    <scope>NUCLEOTIDE SEQUENCE [LARGE SCALE GENOMIC DNA]</scope>
    <source>
        <strain evidence="2">ATCC 8483 / DSM 1896 / JCM 5824 / BCRC 10623 / CCUG 4943 / NCTC 11153</strain>
    </source>
</reference>
<dbReference type="Proteomes" id="UP000005475">
    <property type="component" value="Unassembled WGS sequence"/>
</dbReference>
<name>A0AAN3A2V6_BACO1</name>
<dbReference type="EMBL" id="AAXF02000054">
    <property type="protein sequence ID" value="EDO08798.1"/>
    <property type="molecule type" value="Genomic_DNA"/>
</dbReference>
<gene>
    <name evidence="1" type="ORF">BACOVA_04654</name>
</gene>
<proteinExistence type="predicted"/>
<evidence type="ECO:0000313" key="2">
    <source>
        <dbReference type="Proteomes" id="UP000005475"/>
    </source>
</evidence>
<accession>A0AAN3A2V6</accession>
<reference evidence="2" key="2">
    <citation type="submission" date="2007-04" db="EMBL/GenBank/DDBJ databases">
        <title>Draft genome sequence of Bacteroides ovatus (ATCC 8483).</title>
        <authorList>
            <person name="Sudarsanam P."/>
            <person name="Ley R."/>
            <person name="Guruge J."/>
            <person name="Turnbaugh P.J."/>
            <person name="Mahowald M."/>
            <person name="Liep D."/>
            <person name="Gordon J."/>
        </authorList>
    </citation>
    <scope>NUCLEOTIDE SEQUENCE [LARGE SCALE GENOMIC DNA]</scope>
    <source>
        <strain evidence="2">ATCC 8483 / DSM 1896 / JCM 5824 / BCRC 10623 / CCUG 4943 / NCTC 11153</strain>
    </source>
</reference>
<evidence type="ECO:0000313" key="1">
    <source>
        <dbReference type="EMBL" id="EDO08798.1"/>
    </source>
</evidence>
<comment type="caution">
    <text evidence="1">The sequence shown here is derived from an EMBL/GenBank/DDBJ whole genome shotgun (WGS) entry which is preliminary data.</text>
</comment>
<sequence>MVALVSDTIGDKMYKKIAHWYYALKIRYVRDLNFKYLFNP</sequence>
<protein>
    <submittedName>
        <fullName evidence="1">Uncharacterized protein</fullName>
    </submittedName>
</protein>